<dbReference type="PROSITE" id="PS50977">
    <property type="entry name" value="HTH_TETR_2"/>
    <property type="match status" value="1"/>
</dbReference>
<dbReference type="SUPFAM" id="SSF46689">
    <property type="entry name" value="Homeodomain-like"/>
    <property type="match status" value="1"/>
</dbReference>
<reference evidence="4 5" key="1">
    <citation type="submission" date="2019-06" db="EMBL/GenBank/DDBJ databases">
        <title>Sequencing the genomes of 1000 actinobacteria strains.</title>
        <authorList>
            <person name="Klenk H.-P."/>
        </authorList>
    </citation>
    <scope>NUCLEOTIDE SEQUENCE [LARGE SCALE GENOMIC DNA]</scope>
    <source>
        <strain evidence="4 5">DSM 24683</strain>
    </source>
</reference>
<evidence type="ECO:0000256" key="1">
    <source>
        <dbReference type="ARBA" id="ARBA00023125"/>
    </source>
</evidence>
<feature type="DNA-binding region" description="H-T-H motif" evidence="2">
    <location>
        <begin position="32"/>
        <end position="51"/>
    </location>
</feature>
<dbReference type="Proteomes" id="UP000318380">
    <property type="component" value="Unassembled WGS sequence"/>
</dbReference>
<accession>A0A561BW61</accession>
<proteinExistence type="predicted"/>
<dbReference type="EMBL" id="VIVK01000001">
    <property type="protein sequence ID" value="TWD83134.1"/>
    <property type="molecule type" value="Genomic_DNA"/>
</dbReference>
<dbReference type="InterPro" id="IPR009057">
    <property type="entry name" value="Homeodomain-like_sf"/>
</dbReference>
<comment type="caution">
    <text evidence="4">The sequence shown here is derived from an EMBL/GenBank/DDBJ whole genome shotgun (WGS) entry which is preliminary data.</text>
</comment>
<keyword evidence="1 2" id="KW-0238">DNA-binding</keyword>
<keyword evidence="5" id="KW-1185">Reference proteome</keyword>
<dbReference type="GO" id="GO:0003677">
    <property type="term" value="F:DNA binding"/>
    <property type="evidence" value="ECO:0007669"/>
    <property type="project" value="UniProtKB-UniRule"/>
</dbReference>
<dbReference type="Gene3D" id="1.10.357.10">
    <property type="entry name" value="Tetracycline Repressor, domain 2"/>
    <property type="match status" value="1"/>
</dbReference>
<evidence type="ECO:0000313" key="4">
    <source>
        <dbReference type="EMBL" id="TWD83134.1"/>
    </source>
</evidence>
<name>A0A561BW61_9ACTN</name>
<protein>
    <submittedName>
        <fullName evidence="4">TetR family transcriptional regulator</fullName>
    </submittedName>
</protein>
<dbReference type="OrthoDB" id="5177743at2"/>
<dbReference type="AlphaFoldDB" id="A0A561BW61"/>
<evidence type="ECO:0000256" key="2">
    <source>
        <dbReference type="PROSITE-ProRule" id="PRU00335"/>
    </source>
</evidence>
<sequence>MVTTNPAPSARERELLELAYEYALTHGLAELSLRPLAAAIGSSPRVLLFLFGSKDGLIRALLARARTDELALLQQLRYDDKPGLDVVARELWTWLAAPERRSLMNLWVEAYGRSLVSPDGPWGDYARSTVDDWLELLQTSQPDGHTAKARARRTAVLALLRGALLDLLATGDLDRTTKAVRQALSD</sequence>
<evidence type="ECO:0000313" key="5">
    <source>
        <dbReference type="Proteomes" id="UP000318380"/>
    </source>
</evidence>
<feature type="domain" description="HTH tetR-type" evidence="3">
    <location>
        <begin position="9"/>
        <end position="69"/>
    </location>
</feature>
<organism evidence="4 5">
    <name type="scientific">Kribbella amoyensis</name>
    <dbReference type="NCBI Taxonomy" id="996641"/>
    <lineage>
        <taxon>Bacteria</taxon>
        <taxon>Bacillati</taxon>
        <taxon>Actinomycetota</taxon>
        <taxon>Actinomycetes</taxon>
        <taxon>Propionibacteriales</taxon>
        <taxon>Kribbellaceae</taxon>
        <taxon>Kribbella</taxon>
    </lineage>
</organism>
<dbReference type="InterPro" id="IPR001647">
    <property type="entry name" value="HTH_TetR"/>
</dbReference>
<gene>
    <name evidence="4" type="ORF">FB561_4290</name>
</gene>
<evidence type="ECO:0000259" key="3">
    <source>
        <dbReference type="PROSITE" id="PS50977"/>
    </source>
</evidence>